<gene>
    <name evidence="2" type="ORF">JG687_00008907</name>
</gene>
<dbReference type="EMBL" id="JAENGZ010000445">
    <property type="protein sequence ID" value="KAG6959247.1"/>
    <property type="molecule type" value="Genomic_DNA"/>
</dbReference>
<feature type="compositionally biased region" description="Basic residues" evidence="1">
    <location>
        <begin position="1"/>
        <end position="10"/>
    </location>
</feature>
<accession>A0A8T1UBF7</accession>
<reference evidence="2" key="1">
    <citation type="submission" date="2021-01" db="EMBL/GenBank/DDBJ databases">
        <title>Phytophthora aleatoria, a newly-described species from Pinus radiata is distinct from Phytophthora cactorum isolates based on comparative genomics.</title>
        <authorList>
            <person name="Mcdougal R."/>
            <person name="Panda P."/>
            <person name="Williams N."/>
            <person name="Studholme D.J."/>
        </authorList>
    </citation>
    <scope>NUCLEOTIDE SEQUENCE</scope>
    <source>
        <strain evidence="2">NZFS 3830</strain>
    </source>
</reference>
<proteinExistence type="predicted"/>
<evidence type="ECO:0000256" key="1">
    <source>
        <dbReference type="SAM" id="MobiDB-lite"/>
    </source>
</evidence>
<feature type="region of interest" description="Disordered" evidence="1">
    <location>
        <begin position="1"/>
        <end position="41"/>
    </location>
</feature>
<evidence type="ECO:0000313" key="3">
    <source>
        <dbReference type="Proteomes" id="UP000688947"/>
    </source>
</evidence>
<protein>
    <submittedName>
        <fullName evidence="2">Uncharacterized protein</fullName>
    </submittedName>
</protein>
<sequence>MRDRSKHHKSTKEELKASTSTPHDATEADSKPETAGASSEHEFTLCYSSVRVVWDRMGLVEGDLKHRSEVEEVYAHDTSKAKLSEAMAEAKIKRIACRVFANPPGASPPSTTPVGKGGRRESLMIACPSAMAKSKELHASKPTG</sequence>
<organism evidence="2 3">
    <name type="scientific">Phytophthora cactorum</name>
    <dbReference type="NCBI Taxonomy" id="29920"/>
    <lineage>
        <taxon>Eukaryota</taxon>
        <taxon>Sar</taxon>
        <taxon>Stramenopiles</taxon>
        <taxon>Oomycota</taxon>
        <taxon>Peronosporomycetes</taxon>
        <taxon>Peronosporales</taxon>
        <taxon>Peronosporaceae</taxon>
        <taxon>Phytophthora</taxon>
    </lineage>
</organism>
<dbReference type="AlphaFoldDB" id="A0A8T1UBF7"/>
<evidence type="ECO:0000313" key="2">
    <source>
        <dbReference type="EMBL" id="KAG6959247.1"/>
    </source>
</evidence>
<comment type="caution">
    <text evidence="2">The sequence shown here is derived from an EMBL/GenBank/DDBJ whole genome shotgun (WGS) entry which is preliminary data.</text>
</comment>
<dbReference type="Proteomes" id="UP000688947">
    <property type="component" value="Unassembled WGS sequence"/>
</dbReference>
<name>A0A8T1UBF7_9STRA</name>